<reference evidence="1" key="1">
    <citation type="submission" date="2014-09" db="EMBL/GenBank/DDBJ databases">
        <authorList>
            <person name="Magalhaes I.L.F."/>
            <person name="Oliveira U."/>
            <person name="Santos F.R."/>
            <person name="Vidigal T.H.D.A."/>
            <person name="Brescovit A.D."/>
            <person name="Santos A.J."/>
        </authorList>
    </citation>
    <scope>NUCLEOTIDE SEQUENCE</scope>
    <source>
        <tissue evidence="1">Shoot tissue taken approximately 20 cm above the soil surface</tissue>
    </source>
</reference>
<name>A0A0A9B6Y3_ARUDO</name>
<dbReference type="EMBL" id="GBRH01239982">
    <property type="protein sequence ID" value="JAD57913.1"/>
    <property type="molecule type" value="Transcribed_RNA"/>
</dbReference>
<organism evidence="1">
    <name type="scientific">Arundo donax</name>
    <name type="common">Giant reed</name>
    <name type="synonym">Donax arundinaceus</name>
    <dbReference type="NCBI Taxonomy" id="35708"/>
    <lineage>
        <taxon>Eukaryota</taxon>
        <taxon>Viridiplantae</taxon>
        <taxon>Streptophyta</taxon>
        <taxon>Embryophyta</taxon>
        <taxon>Tracheophyta</taxon>
        <taxon>Spermatophyta</taxon>
        <taxon>Magnoliopsida</taxon>
        <taxon>Liliopsida</taxon>
        <taxon>Poales</taxon>
        <taxon>Poaceae</taxon>
        <taxon>PACMAD clade</taxon>
        <taxon>Arundinoideae</taxon>
        <taxon>Arundineae</taxon>
        <taxon>Arundo</taxon>
    </lineage>
</organism>
<reference evidence="1" key="2">
    <citation type="journal article" date="2015" name="Data Brief">
        <title>Shoot transcriptome of the giant reed, Arundo donax.</title>
        <authorList>
            <person name="Barrero R.A."/>
            <person name="Guerrero F.D."/>
            <person name="Moolhuijzen P."/>
            <person name="Goolsby J.A."/>
            <person name="Tidwell J."/>
            <person name="Bellgard S.E."/>
            <person name="Bellgard M.I."/>
        </authorList>
    </citation>
    <scope>NUCLEOTIDE SEQUENCE</scope>
    <source>
        <tissue evidence="1">Shoot tissue taken approximately 20 cm above the soil surface</tissue>
    </source>
</reference>
<evidence type="ECO:0000313" key="1">
    <source>
        <dbReference type="EMBL" id="JAD57913.1"/>
    </source>
</evidence>
<dbReference type="AlphaFoldDB" id="A0A0A9B6Y3"/>
<proteinExistence type="predicted"/>
<sequence>MHDCIYIILLPPRGTWHGNRSVLRRTAPATLPECGHRESNSGWQLQLFTC</sequence>
<accession>A0A0A9B6Y3</accession>
<protein>
    <submittedName>
        <fullName evidence="1">Uncharacterized protein</fullName>
    </submittedName>
</protein>